<feature type="compositionally biased region" description="Low complexity" evidence="1">
    <location>
        <begin position="24"/>
        <end position="35"/>
    </location>
</feature>
<sequence>MVRLLPKACRRVSPACRQPPPVHPARSPSASAAAPGEWNELAAMSGGRRLASRRSLVVST</sequence>
<reference evidence="2 3" key="1">
    <citation type="submission" date="2018-12" db="EMBL/GenBank/DDBJ databases">
        <title>Pseudomonas aeruginosa Diversity Panel.</title>
        <authorList>
            <person name="Snesrud E."/>
            <person name="Mcgann P."/>
        </authorList>
    </citation>
    <scope>NUCLEOTIDE SEQUENCE [LARGE SCALE GENOMIC DNA]</scope>
    <source>
        <strain evidence="2 3">MRSN6241</strain>
    </source>
</reference>
<gene>
    <name evidence="2" type="ORF">DY940_17680</name>
</gene>
<accession>A0ABD7JZZ7</accession>
<name>A0ABD7JZZ7_PSEAI</name>
<feature type="region of interest" description="Disordered" evidence="1">
    <location>
        <begin position="13"/>
        <end position="35"/>
    </location>
</feature>
<proteinExistence type="predicted"/>
<dbReference type="AlphaFoldDB" id="A0ABD7JZZ7"/>
<evidence type="ECO:0000313" key="3">
    <source>
        <dbReference type="Proteomes" id="UP000276985"/>
    </source>
</evidence>
<evidence type="ECO:0000313" key="2">
    <source>
        <dbReference type="EMBL" id="RTS44692.1"/>
    </source>
</evidence>
<dbReference type="EMBL" id="RXTL01000022">
    <property type="protein sequence ID" value="RTS44692.1"/>
    <property type="molecule type" value="Genomic_DNA"/>
</dbReference>
<evidence type="ECO:0000256" key="1">
    <source>
        <dbReference type="SAM" id="MobiDB-lite"/>
    </source>
</evidence>
<comment type="caution">
    <text evidence="2">The sequence shown here is derived from an EMBL/GenBank/DDBJ whole genome shotgun (WGS) entry which is preliminary data.</text>
</comment>
<protein>
    <submittedName>
        <fullName evidence="2">Uncharacterized protein</fullName>
    </submittedName>
</protein>
<organism evidence="2 3">
    <name type="scientific">Pseudomonas aeruginosa</name>
    <dbReference type="NCBI Taxonomy" id="287"/>
    <lineage>
        <taxon>Bacteria</taxon>
        <taxon>Pseudomonadati</taxon>
        <taxon>Pseudomonadota</taxon>
        <taxon>Gammaproteobacteria</taxon>
        <taxon>Pseudomonadales</taxon>
        <taxon>Pseudomonadaceae</taxon>
        <taxon>Pseudomonas</taxon>
    </lineage>
</organism>
<dbReference type="Proteomes" id="UP000276985">
    <property type="component" value="Unassembled WGS sequence"/>
</dbReference>